<name>A0A9P7J0R2_9AGAM</name>
<dbReference type="Proteomes" id="UP000719766">
    <property type="component" value="Unassembled WGS sequence"/>
</dbReference>
<feature type="compositionally biased region" description="Basic and acidic residues" evidence="1">
    <location>
        <begin position="140"/>
        <end position="152"/>
    </location>
</feature>
<proteinExistence type="predicted"/>
<keyword evidence="3" id="KW-1185">Reference proteome</keyword>
<comment type="caution">
    <text evidence="2">The sequence shown here is derived from an EMBL/GenBank/DDBJ whole genome shotgun (WGS) entry which is preliminary data.</text>
</comment>
<dbReference type="GeneID" id="64593616"/>
<feature type="region of interest" description="Disordered" evidence="1">
    <location>
        <begin position="1"/>
        <end position="63"/>
    </location>
</feature>
<reference evidence="2" key="1">
    <citation type="journal article" date="2020" name="New Phytol.">
        <title>Comparative genomics reveals dynamic genome evolution in host specialist ectomycorrhizal fungi.</title>
        <authorList>
            <person name="Lofgren L.A."/>
            <person name="Nguyen N.H."/>
            <person name="Vilgalys R."/>
            <person name="Ruytinx J."/>
            <person name="Liao H.L."/>
            <person name="Branco S."/>
            <person name="Kuo A."/>
            <person name="LaButti K."/>
            <person name="Lipzen A."/>
            <person name="Andreopoulos W."/>
            <person name="Pangilinan J."/>
            <person name="Riley R."/>
            <person name="Hundley H."/>
            <person name="Na H."/>
            <person name="Barry K."/>
            <person name="Grigoriev I.V."/>
            <person name="Stajich J.E."/>
            <person name="Kennedy P.G."/>
        </authorList>
    </citation>
    <scope>NUCLEOTIDE SEQUENCE</scope>
    <source>
        <strain evidence="2">S12</strain>
    </source>
</reference>
<dbReference type="RefSeq" id="XP_041163201.1">
    <property type="nucleotide sequence ID" value="XM_041299852.1"/>
</dbReference>
<dbReference type="AlphaFoldDB" id="A0A9P7J0R2"/>
<feature type="compositionally biased region" description="Polar residues" evidence="1">
    <location>
        <begin position="1"/>
        <end position="48"/>
    </location>
</feature>
<feature type="region of interest" description="Disordered" evidence="1">
    <location>
        <begin position="125"/>
        <end position="152"/>
    </location>
</feature>
<sequence length="152" mass="16802">MSYSSHPCNQSSWAKETTTQDSDSESLSAALTGSGVRTDTEFSMNSEPDSLAGNNFPGHSYTSQYQNAGQLLHDREVVIPPNYTAPAAVRRICREKTGTDWQTVFDVIKYGEDNACRMDFSGSDCRHEPKTESRFNVVDSDGKPSKDVDMFA</sequence>
<gene>
    <name evidence="2" type="ORF">HD556DRAFT_1305978</name>
</gene>
<organism evidence="2 3">
    <name type="scientific">Suillus plorans</name>
    <dbReference type="NCBI Taxonomy" id="116603"/>
    <lineage>
        <taxon>Eukaryota</taxon>
        <taxon>Fungi</taxon>
        <taxon>Dikarya</taxon>
        <taxon>Basidiomycota</taxon>
        <taxon>Agaricomycotina</taxon>
        <taxon>Agaricomycetes</taxon>
        <taxon>Agaricomycetidae</taxon>
        <taxon>Boletales</taxon>
        <taxon>Suillineae</taxon>
        <taxon>Suillaceae</taxon>
        <taxon>Suillus</taxon>
    </lineage>
</organism>
<evidence type="ECO:0000313" key="2">
    <source>
        <dbReference type="EMBL" id="KAG1798515.1"/>
    </source>
</evidence>
<accession>A0A9P7J0R2</accession>
<evidence type="ECO:0000313" key="3">
    <source>
        <dbReference type="Proteomes" id="UP000719766"/>
    </source>
</evidence>
<dbReference type="OrthoDB" id="2630429at2759"/>
<dbReference type="EMBL" id="JABBWE010000013">
    <property type="protein sequence ID" value="KAG1798515.1"/>
    <property type="molecule type" value="Genomic_DNA"/>
</dbReference>
<protein>
    <submittedName>
        <fullName evidence="2">Uncharacterized protein</fullName>
    </submittedName>
</protein>
<evidence type="ECO:0000256" key="1">
    <source>
        <dbReference type="SAM" id="MobiDB-lite"/>
    </source>
</evidence>